<dbReference type="Pfam" id="PF00588">
    <property type="entry name" value="SpoU_methylase"/>
    <property type="match status" value="1"/>
</dbReference>
<dbReference type="RefSeq" id="WP_013712592.1">
    <property type="nucleotide sequence ID" value="NC_015408.1"/>
</dbReference>
<dbReference type="SUPFAM" id="SSF55315">
    <property type="entry name" value="L30e-like"/>
    <property type="match status" value="1"/>
</dbReference>
<dbReference type="Proteomes" id="UP000008305">
    <property type="component" value="Chromosome"/>
</dbReference>
<keyword evidence="6" id="KW-1185">Reference proteome</keyword>
<evidence type="ECO:0000313" key="5">
    <source>
        <dbReference type="EMBL" id="AEB41514.1"/>
    </source>
</evidence>
<dbReference type="InterPro" id="IPR029064">
    <property type="entry name" value="Ribosomal_eL30-like_sf"/>
</dbReference>
<feature type="domain" description="RNA 2-O ribose methyltransferase substrate binding" evidence="4">
    <location>
        <begin position="29"/>
        <end position="103"/>
    </location>
</feature>
<evidence type="ECO:0000256" key="3">
    <source>
        <dbReference type="ARBA" id="ARBA00022679"/>
    </source>
</evidence>
<proteinExistence type="inferred from homology"/>
<dbReference type="Pfam" id="PF22435">
    <property type="entry name" value="MRM3-like_sub_bind"/>
    <property type="match status" value="1"/>
</dbReference>
<dbReference type="InterPro" id="IPR013123">
    <property type="entry name" value="SpoU_subst-bd"/>
</dbReference>
<accession>A0AA34RD37</accession>
<dbReference type="GO" id="GO:0032259">
    <property type="term" value="P:methylation"/>
    <property type="evidence" value="ECO:0007669"/>
    <property type="project" value="UniProtKB-KW"/>
</dbReference>
<dbReference type="Gene3D" id="3.40.1280.10">
    <property type="match status" value="1"/>
</dbReference>
<evidence type="ECO:0000256" key="2">
    <source>
        <dbReference type="ARBA" id="ARBA00022603"/>
    </source>
</evidence>
<dbReference type="AlphaFoldDB" id="A0AA34RD37"/>
<gene>
    <name evidence="5" type="ordered locus">G5S_0538</name>
</gene>
<keyword evidence="2 5" id="KW-0489">Methyltransferase</keyword>
<dbReference type="PANTHER" id="PTHR43191">
    <property type="entry name" value="RRNA METHYLTRANSFERASE 3"/>
    <property type="match status" value="1"/>
</dbReference>
<dbReference type="InterPro" id="IPR001537">
    <property type="entry name" value="SpoU_MeTrfase"/>
</dbReference>
<dbReference type="PANTHER" id="PTHR43191:SF2">
    <property type="entry name" value="RRNA METHYLTRANSFERASE 3, MITOCHONDRIAL"/>
    <property type="match status" value="1"/>
</dbReference>
<dbReference type="InterPro" id="IPR029028">
    <property type="entry name" value="Alpha/beta_knot_MTases"/>
</dbReference>
<protein>
    <submittedName>
        <fullName evidence="5">SpoU rRNA methylase family protein</fullName>
        <ecNumber evidence="5">2.1.1.-</ecNumber>
    </submittedName>
</protein>
<evidence type="ECO:0000259" key="4">
    <source>
        <dbReference type="SMART" id="SM00967"/>
    </source>
</evidence>
<dbReference type="EMBL" id="CP002608">
    <property type="protein sequence ID" value="AEB41514.1"/>
    <property type="molecule type" value="Genomic_DNA"/>
</dbReference>
<sequence length="266" mass="29989">MEFLGKHNPKIKEALALKRTKSRKGEFFLVEGVREIRKALDAGYPFQHLLCTANLSEEEESLCQEAAKRSIAIFFFHEESLSELSYKENSGHVIAVVRKTFLSTQEFLASRRNPVPFYLIIEQVEKPGNVGALLRTGDGVGVDGVILCDPIVDLYNPNVIRSSLGTVFTLPVLCASLPEVLQLIRKESWEVYVTSPRAKKLYFEETFLAPTAIVFGSEKDGLMQPWFHERFKEITLPMRGKADSLNLSTSVAAIAYEVLRQRMVSM</sequence>
<dbReference type="GO" id="GO:0006396">
    <property type="term" value="P:RNA processing"/>
    <property type="evidence" value="ECO:0007669"/>
    <property type="project" value="InterPro"/>
</dbReference>
<dbReference type="InterPro" id="IPR051259">
    <property type="entry name" value="rRNA_Methyltransferase"/>
</dbReference>
<dbReference type="CDD" id="cd18104">
    <property type="entry name" value="SpoU-like_RNA-MTase"/>
    <property type="match status" value="1"/>
</dbReference>
<dbReference type="GO" id="GO:0005737">
    <property type="term" value="C:cytoplasm"/>
    <property type="evidence" value="ECO:0007669"/>
    <property type="project" value="UniProtKB-ARBA"/>
</dbReference>
<reference evidence="5 6" key="1">
    <citation type="journal article" date="2011" name="J. Bacteriol.">
        <title>Genome sequence of the obligate intracellular animal pathogen Chlamydia pecorum E58.</title>
        <authorList>
            <person name="Mojica S."/>
            <person name="Huot Creasy H."/>
            <person name="Daugherty S."/>
            <person name="Read T.D."/>
            <person name="Kim T."/>
            <person name="Kaltenboeck B."/>
            <person name="Bavoil P."/>
            <person name="Myers G.S."/>
        </authorList>
    </citation>
    <scope>NUCLEOTIDE SEQUENCE [LARGE SCALE GENOMIC DNA]</scope>
    <source>
        <strain evidence="5 6">E58</strain>
    </source>
</reference>
<dbReference type="EC" id="2.1.1.-" evidence="5"/>
<dbReference type="KEGG" id="cpm:G5S_0538"/>
<evidence type="ECO:0000256" key="1">
    <source>
        <dbReference type="ARBA" id="ARBA00007228"/>
    </source>
</evidence>
<dbReference type="Gene3D" id="3.30.1330.30">
    <property type="match status" value="1"/>
</dbReference>
<dbReference type="GO" id="GO:0008173">
    <property type="term" value="F:RNA methyltransferase activity"/>
    <property type="evidence" value="ECO:0007669"/>
    <property type="project" value="InterPro"/>
</dbReference>
<dbReference type="GO" id="GO:0003723">
    <property type="term" value="F:RNA binding"/>
    <property type="evidence" value="ECO:0007669"/>
    <property type="project" value="InterPro"/>
</dbReference>
<keyword evidence="3 5" id="KW-0808">Transferase</keyword>
<comment type="similarity">
    <text evidence="1">Belongs to the class IV-like SAM-binding methyltransferase superfamily. RNA methyltransferase TrmH family.</text>
</comment>
<organism evidence="5 6">
    <name type="scientific">Chlamydia pecorum (strain ATCC VR-628 / DSM 29919 / E58)</name>
    <name type="common">Chlamydophila pecorum</name>
    <dbReference type="NCBI Taxonomy" id="331635"/>
    <lineage>
        <taxon>Bacteria</taxon>
        <taxon>Pseudomonadati</taxon>
        <taxon>Chlamydiota</taxon>
        <taxon>Chlamydiia</taxon>
        <taxon>Chlamydiales</taxon>
        <taxon>Chlamydiaceae</taxon>
        <taxon>Chlamydia/Chlamydophila group</taxon>
        <taxon>Chlamydia</taxon>
    </lineage>
</organism>
<dbReference type="SMART" id="SM00967">
    <property type="entry name" value="SpoU_sub_bind"/>
    <property type="match status" value="1"/>
</dbReference>
<dbReference type="InterPro" id="IPR029026">
    <property type="entry name" value="tRNA_m1G_MTases_N"/>
</dbReference>
<dbReference type="SUPFAM" id="SSF75217">
    <property type="entry name" value="alpha/beta knot"/>
    <property type="match status" value="1"/>
</dbReference>
<dbReference type="InterPro" id="IPR053888">
    <property type="entry name" value="MRM3-like_sub_bind"/>
</dbReference>
<name>A0AA34RD37_CHLPE</name>
<evidence type="ECO:0000313" key="6">
    <source>
        <dbReference type="Proteomes" id="UP000008305"/>
    </source>
</evidence>